<dbReference type="SUPFAM" id="SSF81383">
    <property type="entry name" value="F-box domain"/>
    <property type="match status" value="1"/>
</dbReference>
<dbReference type="CDD" id="cd09917">
    <property type="entry name" value="F-box_SF"/>
    <property type="match status" value="1"/>
</dbReference>
<dbReference type="InterPro" id="IPR036047">
    <property type="entry name" value="F-box-like_dom_sf"/>
</dbReference>
<dbReference type="EMBL" id="GFDL01015655">
    <property type="protein sequence ID" value="JAV19390.1"/>
    <property type="molecule type" value="Transcribed_RNA"/>
</dbReference>
<evidence type="ECO:0000313" key="3">
    <source>
        <dbReference type="EMBL" id="JAV19390.1"/>
    </source>
</evidence>
<dbReference type="SMART" id="SM00256">
    <property type="entry name" value="FBOX"/>
    <property type="match status" value="1"/>
</dbReference>
<dbReference type="PROSITE" id="PS50181">
    <property type="entry name" value="FBOX"/>
    <property type="match status" value="1"/>
</dbReference>
<protein>
    <recommendedName>
        <fullName evidence="2">F-box domain-containing protein</fullName>
    </recommendedName>
</protein>
<dbReference type="SUPFAM" id="SSF52047">
    <property type="entry name" value="RNI-like"/>
    <property type="match status" value="1"/>
</dbReference>
<dbReference type="InterPro" id="IPR001810">
    <property type="entry name" value="F-box_dom"/>
</dbReference>
<feature type="domain" description="F-box" evidence="2">
    <location>
        <begin position="30"/>
        <end position="76"/>
    </location>
</feature>
<dbReference type="AlphaFoldDB" id="A0A1Q3EVQ6"/>
<proteinExistence type="predicted"/>
<dbReference type="InterPro" id="IPR032675">
    <property type="entry name" value="LRR_dom_sf"/>
</dbReference>
<accession>A0A1Q3EVQ6</accession>
<dbReference type="Pfam" id="PF12937">
    <property type="entry name" value="F-box-like"/>
    <property type="match status" value="1"/>
</dbReference>
<organism evidence="3">
    <name type="scientific">Culex tarsalis</name>
    <name type="common">Encephalitis mosquito</name>
    <dbReference type="NCBI Taxonomy" id="7177"/>
    <lineage>
        <taxon>Eukaryota</taxon>
        <taxon>Metazoa</taxon>
        <taxon>Ecdysozoa</taxon>
        <taxon>Arthropoda</taxon>
        <taxon>Hexapoda</taxon>
        <taxon>Insecta</taxon>
        <taxon>Pterygota</taxon>
        <taxon>Neoptera</taxon>
        <taxon>Endopterygota</taxon>
        <taxon>Diptera</taxon>
        <taxon>Nematocera</taxon>
        <taxon>Culicoidea</taxon>
        <taxon>Culicidae</taxon>
        <taxon>Culicinae</taxon>
        <taxon>Culicini</taxon>
        <taxon>Culex</taxon>
        <taxon>Culex</taxon>
    </lineage>
</organism>
<name>A0A1Q3EVQ6_CULTA</name>
<dbReference type="Gene3D" id="3.80.10.10">
    <property type="entry name" value="Ribonuclease Inhibitor"/>
    <property type="match status" value="1"/>
</dbReference>
<evidence type="ECO:0000256" key="1">
    <source>
        <dbReference type="SAM" id="MobiDB-lite"/>
    </source>
</evidence>
<reference evidence="3" key="1">
    <citation type="submission" date="2017-01" db="EMBL/GenBank/DDBJ databases">
        <title>A deep insight into the sialotranscriptome of adult male and female Cluex tarsalis mosquitoes.</title>
        <authorList>
            <person name="Ribeiro J.M."/>
            <person name="Moreira F."/>
            <person name="Bernard K.A."/>
            <person name="Calvo E."/>
        </authorList>
    </citation>
    <scope>NUCLEOTIDE SEQUENCE</scope>
    <source>
        <strain evidence="3">Kern County</strain>
        <tissue evidence="3">Salivary glands</tissue>
    </source>
</reference>
<sequence length="459" mass="53884">MDFSPFSEAISAGTCRHNLRTQAQRKIYPKCGLDQLPNDVVQRILRFLPRNTILSATLVCRRWNVLISESEMLDGFTLKVAPSDGGGDPEECPRWPVKSTSSGDSYGDEPDELSLEYGYYLNRSIRTYRNIALEVRDQHMFLVAVMALRKFGRHLVELRLTLDLRNQSSYFLRHFERMKELEMGFEEYDQMLWEQEVDSYDRCLRPIALPPEQEHMLRQPDIEEILERDFRRVEEVFLSLVYRYCFRLQTLLVRRLRLGLNSKANVFLYEGTEMERLTELGIFGTGFIILADAPNLRRLTIHGVTSGLPFYSGFRHAFPHLEVLEIVDDPAFNYLCLWQLSKRCYNLAELTLCFPSGQLTKLAFHYLGRLKHLAKLSVTMQDPYDPSHYIFEDWPEMTIERLFISAFELRVDNIYEMLARNRNLKEFVVSTRRRIPYSMIGNLQQFRPGCRLTCLQVAY</sequence>
<dbReference type="Gene3D" id="1.20.1280.50">
    <property type="match status" value="1"/>
</dbReference>
<evidence type="ECO:0000259" key="2">
    <source>
        <dbReference type="PROSITE" id="PS50181"/>
    </source>
</evidence>
<feature type="region of interest" description="Disordered" evidence="1">
    <location>
        <begin position="83"/>
        <end position="108"/>
    </location>
</feature>